<name>K2N4B4_TRYCR</name>
<keyword evidence="1" id="KW-1133">Transmembrane helix</keyword>
<sequence>MTGRKGMGENRSVALPLPPRIDPSEEHYPFCIVWTPIPVLSWIFPFIGHVGICDSAGRIHDFEGPYHIGVDKMLFGNPVKYWDISRMYVPTFYHSQGENPRTTEETCRREVEEYDAAVERITKHFRKTQFYNFFTNNCHSYVACVLRDHPLTAAGSFSVIRVAWGLLIHGRYVSAGRFVKAHLPFFLLVVAVVVCFVFWGSSG</sequence>
<keyword evidence="1" id="KW-0472">Membrane</keyword>
<accession>K2N4B4</accession>
<gene>
    <name evidence="2" type="ORF">MOQ_006713</name>
</gene>
<proteinExistence type="predicted"/>
<dbReference type="InterPro" id="IPR008496">
    <property type="entry name" value="TMEM222/RTE1"/>
</dbReference>
<evidence type="ECO:0000313" key="3">
    <source>
        <dbReference type="Proteomes" id="UP000007350"/>
    </source>
</evidence>
<evidence type="ECO:0000313" key="2">
    <source>
        <dbReference type="EMBL" id="EKF29501.1"/>
    </source>
</evidence>
<protein>
    <recommendedName>
        <fullName evidence="4">Transmembrane protein 222</fullName>
    </recommendedName>
</protein>
<dbReference type="PANTHER" id="PTHR20921">
    <property type="entry name" value="TRANSMEMBRANE PROTEIN 222"/>
    <property type="match status" value="1"/>
</dbReference>
<comment type="caution">
    <text evidence="2">The sequence shown here is derived from an EMBL/GenBank/DDBJ whole genome shotgun (WGS) entry which is preliminary data.</text>
</comment>
<reference evidence="2 3" key="1">
    <citation type="journal article" date="2012" name="BMC Genomics">
        <title>Comparative genomic analysis of human infective Trypanosoma cruzi lineages with the bat-restricted subspecies T. cruzi marinkellei.</title>
        <authorList>
            <person name="Franzen O."/>
            <person name="Talavera-Lopez C."/>
            <person name="Ochaya S."/>
            <person name="Butler C.E."/>
            <person name="Messenger L.A."/>
            <person name="Lewis M.D."/>
            <person name="Llewellyn M.S."/>
            <person name="Marinkelle C.J."/>
            <person name="Tyler K.M."/>
            <person name="Miles M.A."/>
            <person name="Andersson B."/>
        </authorList>
    </citation>
    <scope>NUCLEOTIDE SEQUENCE [LARGE SCALE GENOMIC DNA]</scope>
    <source>
        <strain evidence="2 3">B7</strain>
    </source>
</reference>
<organism evidence="2 3">
    <name type="scientific">Trypanosoma cruzi marinkellei</name>
    <dbReference type="NCBI Taxonomy" id="85056"/>
    <lineage>
        <taxon>Eukaryota</taxon>
        <taxon>Discoba</taxon>
        <taxon>Euglenozoa</taxon>
        <taxon>Kinetoplastea</taxon>
        <taxon>Metakinetoplastina</taxon>
        <taxon>Trypanosomatida</taxon>
        <taxon>Trypanosomatidae</taxon>
        <taxon>Trypanosoma</taxon>
        <taxon>Schizotrypanum</taxon>
    </lineage>
</organism>
<dbReference type="PANTHER" id="PTHR20921:SF0">
    <property type="entry name" value="TRANSMEMBRANE PROTEIN 222"/>
    <property type="match status" value="1"/>
</dbReference>
<dbReference type="EMBL" id="AHKC01013069">
    <property type="protein sequence ID" value="EKF29501.1"/>
    <property type="molecule type" value="Genomic_DNA"/>
</dbReference>
<dbReference type="AlphaFoldDB" id="K2N4B4"/>
<dbReference type="Pfam" id="PF05608">
    <property type="entry name" value="RTE1"/>
    <property type="match status" value="1"/>
</dbReference>
<evidence type="ECO:0008006" key="4">
    <source>
        <dbReference type="Google" id="ProtNLM"/>
    </source>
</evidence>
<dbReference type="OrthoDB" id="267284at2759"/>
<keyword evidence="3" id="KW-1185">Reference proteome</keyword>
<dbReference type="Proteomes" id="UP000007350">
    <property type="component" value="Unassembled WGS sequence"/>
</dbReference>
<evidence type="ECO:0000256" key="1">
    <source>
        <dbReference type="SAM" id="Phobius"/>
    </source>
</evidence>
<keyword evidence="1" id="KW-0812">Transmembrane</keyword>
<feature type="transmembrane region" description="Helical" evidence="1">
    <location>
        <begin position="181"/>
        <end position="200"/>
    </location>
</feature>